<evidence type="ECO:0000313" key="3">
    <source>
        <dbReference type="Proteomes" id="UP000553442"/>
    </source>
</evidence>
<comment type="caution">
    <text evidence="2">The sequence shown here is derived from an EMBL/GenBank/DDBJ whole genome shotgun (WGS) entry which is preliminary data.</text>
</comment>
<keyword evidence="3" id="KW-1185">Reference proteome</keyword>
<dbReference type="EMBL" id="JACHZF010000015">
    <property type="protein sequence ID" value="MBB3331401.1"/>
    <property type="molecule type" value="Genomic_DNA"/>
</dbReference>
<dbReference type="Proteomes" id="UP000553442">
    <property type="component" value="Unassembled WGS sequence"/>
</dbReference>
<proteinExistence type="predicted"/>
<gene>
    <name evidence="2" type="ORF">BDK63_002284</name>
</gene>
<evidence type="ECO:0000313" key="2">
    <source>
        <dbReference type="EMBL" id="MBB3331401.1"/>
    </source>
</evidence>
<reference evidence="2 3" key="1">
    <citation type="submission" date="2020-08" db="EMBL/GenBank/DDBJ databases">
        <title>Genomic Encyclopedia of Archaeal and Bacterial Type Strains, Phase II (KMG-II): from individual species to whole genera.</title>
        <authorList>
            <person name="Goeker M."/>
        </authorList>
    </citation>
    <scope>NUCLEOTIDE SEQUENCE [LARGE SCALE GENOMIC DNA]</scope>
    <source>
        <strain evidence="2 3">5AG</strain>
    </source>
</reference>
<name>A0A7W5PBX5_9GAMM</name>
<accession>A0A7W5PBX5</accession>
<evidence type="ECO:0000256" key="1">
    <source>
        <dbReference type="SAM" id="MobiDB-lite"/>
    </source>
</evidence>
<sequence length="103" mass="11383">MSLRIDHLCLQLPPRCAAWRPLLARRLARELADLAPGQPLATGRLDLDRLDLGRLTLPAEAGPEELARLIADRLRDCLVRELTRTDSGRPPTADLDPHPGGRP</sequence>
<organism evidence="2 3">
    <name type="scientific">Halomonas campaniensis</name>
    <dbReference type="NCBI Taxonomy" id="213554"/>
    <lineage>
        <taxon>Bacteria</taxon>
        <taxon>Pseudomonadati</taxon>
        <taxon>Pseudomonadota</taxon>
        <taxon>Gammaproteobacteria</taxon>
        <taxon>Oceanospirillales</taxon>
        <taxon>Halomonadaceae</taxon>
        <taxon>Halomonas</taxon>
    </lineage>
</organism>
<dbReference type="RefSeq" id="WP_183332005.1">
    <property type="nucleotide sequence ID" value="NZ_JACHZF010000015.1"/>
</dbReference>
<feature type="region of interest" description="Disordered" evidence="1">
    <location>
        <begin position="81"/>
        <end position="103"/>
    </location>
</feature>
<protein>
    <submittedName>
        <fullName evidence="2">Uncharacterized protein</fullName>
    </submittedName>
</protein>
<dbReference type="AlphaFoldDB" id="A0A7W5PBX5"/>